<gene>
    <name evidence="2" type="ORF">F7O44_15825</name>
</gene>
<dbReference type="AlphaFoldDB" id="A0A7K3M686"/>
<dbReference type="PANTHER" id="PTHR18964:SF169">
    <property type="entry name" value="N-ACETYLMANNOSAMINE KINASE"/>
    <property type="match status" value="1"/>
</dbReference>
<dbReference type="Gene3D" id="3.30.420.40">
    <property type="match status" value="2"/>
</dbReference>
<dbReference type="Proteomes" id="UP000460435">
    <property type="component" value="Unassembled WGS sequence"/>
</dbReference>
<dbReference type="InterPro" id="IPR049874">
    <property type="entry name" value="ROK_cs"/>
</dbReference>
<evidence type="ECO:0000313" key="2">
    <source>
        <dbReference type="EMBL" id="NDL58537.1"/>
    </source>
</evidence>
<dbReference type="EMBL" id="WLZY01000005">
    <property type="protein sequence ID" value="NDL58537.1"/>
    <property type="molecule type" value="Genomic_DNA"/>
</dbReference>
<sequence length="302" mass="30032">MAAGIDIGGTTTSVVLVEPDGTVAAEATTRTPARSGGTAMCGAALRAVEQALGTGPFQLTAVGVGAAGVIDPVDGSIIAASDSFHDWEGYPLASDLRMALHVPVVVENDVNAFVESEHRFGAAHGLDDVLGIMLGTGVGGALVLGGELHTGPHGAAGEIGHVPGFGDRPCTCGRTGHLETLASGRAIVSRYRERGVATGAPLSATAIAARARAGDPIAAAVFEEAGRGVGRAAVMVATLVDVTSVVVGGGVARAWDLLEPAIKAEIAAEPPVSDQPLSVMPSMLGERAVAIGAAARAAAVYP</sequence>
<dbReference type="InterPro" id="IPR000600">
    <property type="entry name" value="ROK"/>
</dbReference>
<dbReference type="PROSITE" id="PS01125">
    <property type="entry name" value="ROK"/>
    <property type="match status" value="1"/>
</dbReference>
<evidence type="ECO:0000256" key="1">
    <source>
        <dbReference type="ARBA" id="ARBA00006479"/>
    </source>
</evidence>
<dbReference type="PANTHER" id="PTHR18964">
    <property type="entry name" value="ROK (REPRESSOR, ORF, KINASE) FAMILY"/>
    <property type="match status" value="1"/>
</dbReference>
<evidence type="ECO:0000313" key="3">
    <source>
        <dbReference type="Proteomes" id="UP000460435"/>
    </source>
</evidence>
<keyword evidence="3" id="KW-1185">Reference proteome</keyword>
<dbReference type="SUPFAM" id="SSF53067">
    <property type="entry name" value="Actin-like ATPase domain"/>
    <property type="match status" value="1"/>
</dbReference>
<dbReference type="Pfam" id="PF00480">
    <property type="entry name" value="ROK"/>
    <property type="match status" value="1"/>
</dbReference>
<protein>
    <submittedName>
        <fullName evidence="2">ROK family protein</fullName>
    </submittedName>
</protein>
<comment type="caution">
    <text evidence="2">The sequence shown here is derived from an EMBL/GenBank/DDBJ whole genome shotgun (WGS) entry which is preliminary data.</text>
</comment>
<comment type="similarity">
    <text evidence="1">Belongs to the ROK (NagC/XylR) family.</text>
</comment>
<dbReference type="PRINTS" id="PR00475">
    <property type="entry name" value="HEXOKINASE"/>
</dbReference>
<organism evidence="2 3">
    <name type="scientific">Phytoactinopolyspora mesophila</name>
    <dbReference type="NCBI Taxonomy" id="2650750"/>
    <lineage>
        <taxon>Bacteria</taxon>
        <taxon>Bacillati</taxon>
        <taxon>Actinomycetota</taxon>
        <taxon>Actinomycetes</taxon>
        <taxon>Jiangellales</taxon>
        <taxon>Jiangellaceae</taxon>
        <taxon>Phytoactinopolyspora</taxon>
    </lineage>
</organism>
<dbReference type="InterPro" id="IPR043129">
    <property type="entry name" value="ATPase_NBD"/>
</dbReference>
<reference evidence="2 3" key="1">
    <citation type="submission" date="2019-11" db="EMBL/GenBank/DDBJ databases">
        <authorList>
            <person name="Li X.-J."/>
            <person name="Feng X.-M."/>
        </authorList>
    </citation>
    <scope>NUCLEOTIDE SEQUENCE [LARGE SCALE GENOMIC DNA]</scope>
    <source>
        <strain evidence="2 3">XMNu-373</strain>
    </source>
</reference>
<proteinExistence type="inferred from homology"/>
<accession>A0A7K3M686</accession>
<name>A0A7K3M686_9ACTN</name>